<protein>
    <submittedName>
        <fullName evidence="1">DUF2442 domain-containing protein</fullName>
    </submittedName>
</protein>
<reference evidence="1 2" key="1">
    <citation type="submission" date="2018-06" db="EMBL/GenBank/DDBJ databases">
        <title>Spirosoma sp. HMF3257 Genome sequencing and assembly.</title>
        <authorList>
            <person name="Kang H."/>
            <person name="Cha I."/>
            <person name="Kim H."/>
            <person name="Kang J."/>
            <person name="Joh K."/>
        </authorList>
    </citation>
    <scope>NUCLEOTIDE SEQUENCE [LARGE SCALE GENOMIC DNA]</scope>
    <source>
        <strain evidence="1 2">HMF3257</strain>
    </source>
</reference>
<gene>
    <name evidence="1" type="ORF">HMF3257_09570</name>
</gene>
<accession>A0A327NP56</accession>
<dbReference type="Gene3D" id="3.30.2020.40">
    <property type="entry name" value="Uncharacterised protein PF10387, DUF2442"/>
    <property type="match status" value="1"/>
</dbReference>
<sequence>MVTIEELPILANVWVDDTRVHFDLEDGRSIAWPLSWSPILIKATPEQRRQFSYSAYHVFWDNIDEIIGIKNVLYPTISIINSGKHSD</sequence>
<dbReference type="AlphaFoldDB" id="A0A327NP56"/>
<evidence type="ECO:0000313" key="1">
    <source>
        <dbReference type="EMBL" id="RAI74458.1"/>
    </source>
</evidence>
<organism evidence="1 2">
    <name type="scientific">Spirosoma telluris</name>
    <dbReference type="NCBI Taxonomy" id="2183553"/>
    <lineage>
        <taxon>Bacteria</taxon>
        <taxon>Pseudomonadati</taxon>
        <taxon>Bacteroidota</taxon>
        <taxon>Cytophagia</taxon>
        <taxon>Cytophagales</taxon>
        <taxon>Cytophagaceae</taxon>
        <taxon>Spirosoma</taxon>
    </lineage>
</organism>
<comment type="caution">
    <text evidence="1">The sequence shown here is derived from an EMBL/GenBank/DDBJ whole genome shotgun (WGS) entry which is preliminary data.</text>
</comment>
<dbReference type="Pfam" id="PF10387">
    <property type="entry name" value="DUF2442"/>
    <property type="match status" value="1"/>
</dbReference>
<dbReference type="InterPro" id="IPR018841">
    <property type="entry name" value="DUF2442"/>
</dbReference>
<dbReference type="Proteomes" id="UP000249016">
    <property type="component" value="Unassembled WGS sequence"/>
</dbReference>
<proteinExistence type="predicted"/>
<keyword evidence="2" id="KW-1185">Reference proteome</keyword>
<dbReference type="EMBL" id="QLII01000001">
    <property type="protein sequence ID" value="RAI74458.1"/>
    <property type="molecule type" value="Genomic_DNA"/>
</dbReference>
<dbReference type="OrthoDB" id="9807561at2"/>
<name>A0A327NP56_9BACT</name>
<evidence type="ECO:0000313" key="2">
    <source>
        <dbReference type="Proteomes" id="UP000249016"/>
    </source>
</evidence>